<protein>
    <submittedName>
        <fullName evidence="1">Uncharacterized protein</fullName>
    </submittedName>
</protein>
<proteinExistence type="predicted"/>
<dbReference type="Proteomes" id="UP000004994">
    <property type="component" value="Chromosome 3"/>
</dbReference>
<dbReference type="Gramene" id="Solyc03g095440.1.1">
    <property type="protein sequence ID" value="Solyc03g095440.1.1.1"/>
    <property type="gene ID" value="Solyc03g095440.1"/>
</dbReference>
<dbReference type="SMR" id="A0A3Q7FLS7"/>
<evidence type="ECO:0000313" key="1">
    <source>
        <dbReference type="EnsemblPlants" id="Solyc03g095440.1.1.1"/>
    </source>
</evidence>
<dbReference type="InParanoid" id="A0A3Q7FLS7"/>
<reference evidence="1" key="2">
    <citation type="submission" date="2019-01" db="UniProtKB">
        <authorList>
            <consortium name="EnsemblPlants"/>
        </authorList>
    </citation>
    <scope>IDENTIFICATION</scope>
    <source>
        <strain evidence="1">cv. Heinz 1706</strain>
    </source>
</reference>
<sequence length="54" mass="6129">MFVFPHDRIEAFVLEVTVKDGDSVVGRRMFDLCEIPKPVAQKRVAFGSLNGYSR</sequence>
<dbReference type="AlphaFoldDB" id="A0A3Q7FLS7"/>
<organism evidence="1">
    <name type="scientific">Solanum lycopersicum</name>
    <name type="common">Tomato</name>
    <name type="synonym">Lycopersicon esculentum</name>
    <dbReference type="NCBI Taxonomy" id="4081"/>
    <lineage>
        <taxon>Eukaryota</taxon>
        <taxon>Viridiplantae</taxon>
        <taxon>Streptophyta</taxon>
        <taxon>Embryophyta</taxon>
        <taxon>Tracheophyta</taxon>
        <taxon>Spermatophyta</taxon>
        <taxon>Magnoliopsida</taxon>
        <taxon>eudicotyledons</taxon>
        <taxon>Gunneridae</taxon>
        <taxon>Pentapetalae</taxon>
        <taxon>asterids</taxon>
        <taxon>lamiids</taxon>
        <taxon>Solanales</taxon>
        <taxon>Solanaceae</taxon>
        <taxon>Solanoideae</taxon>
        <taxon>Solaneae</taxon>
        <taxon>Solanum</taxon>
        <taxon>Solanum subgen. Lycopersicon</taxon>
    </lineage>
</organism>
<accession>A0A3Q7FLS7</accession>
<dbReference type="PaxDb" id="4081-Solyc03g095440.1.1"/>
<dbReference type="EnsemblPlants" id="Solyc03g095440.1.1">
    <property type="protein sequence ID" value="Solyc03g095440.1.1.1"/>
    <property type="gene ID" value="Solyc03g095440.1"/>
</dbReference>
<reference evidence="1" key="1">
    <citation type="journal article" date="2012" name="Nature">
        <title>The tomato genome sequence provides insights into fleshy fruit evolution.</title>
        <authorList>
            <consortium name="Tomato Genome Consortium"/>
        </authorList>
    </citation>
    <scope>NUCLEOTIDE SEQUENCE [LARGE SCALE GENOMIC DNA]</scope>
    <source>
        <strain evidence="1">cv. Heinz 1706</strain>
    </source>
</reference>
<evidence type="ECO:0000313" key="2">
    <source>
        <dbReference type="Proteomes" id="UP000004994"/>
    </source>
</evidence>
<name>A0A3Q7FLS7_SOLLC</name>
<keyword evidence="2" id="KW-1185">Reference proteome</keyword>